<dbReference type="STRING" id="735517.SAMN05444272_3159"/>
<comment type="subcellular location">
    <subcellularLocation>
        <location evidence="1">Cell membrane</location>
        <topology evidence="1">Multi-pass membrane protein</topology>
    </subcellularLocation>
</comment>
<dbReference type="PANTHER" id="PTHR33529">
    <property type="entry name" value="SLR0882 PROTEIN-RELATED"/>
    <property type="match status" value="1"/>
</dbReference>
<keyword evidence="8" id="KW-1185">Reference proteome</keyword>
<keyword evidence="4 6" id="KW-1133">Transmembrane helix</keyword>
<dbReference type="Pfam" id="PF03739">
    <property type="entry name" value="LptF_LptG"/>
    <property type="match status" value="1"/>
</dbReference>
<accession>A0A1M7LE62</accession>
<reference evidence="7 8" key="1">
    <citation type="submission" date="2016-11" db="EMBL/GenBank/DDBJ databases">
        <authorList>
            <person name="Jaros S."/>
            <person name="Januszkiewicz K."/>
            <person name="Wedrychowicz H."/>
        </authorList>
    </citation>
    <scope>NUCLEOTIDE SEQUENCE [LARGE SCALE GENOMIC DNA]</scope>
    <source>
        <strain evidence="7 8">DSM 22153</strain>
    </source>
</reference>
<dbReference type="GO" id="GO:0015920">
    <property type="term" value="P:lipopolysaccharide transport"/>
    <property type="evidence" value="ECO:0007669"/>
    <property type="project" value="TreeGrafter"/>
</dbReference>
<feature type="transmembrane region" description="Helical" evidence="6">
    <location>
        <begin position="71"/>
        <end position="88"/>
    </location>
</feature>
<evidence type="ECO:0000256" key="3">
    <source>
        <dbReference type="ARBA" id="ARBA00022692"/>
    </source>
</evidence>
<evidence type="ECO:0000256" key="5">
    <source>
        <dbReference type="ARBA" id="ARBA00023136"/>
    </source>
</evidence>
<feature type="transmembrane region" description="Helical" evidence="6">
    <location>
        <begin position="306"/>
        <end position="324"/>
    </location>
</feature>
<evidence type="ECO:0000256" key="2">
    <source>
        <dbReference type="ARBA" id="ARBA00022475"/>
    </source>
</evidence>
<dbReference type="GO" id="GO:0043190">
    <property type="term" value="C:ATP-binding cassette (ABC) transporter complex"/>
    <property type="evidence" value="ECO:0007669"/>
    <property type="project" value="InterPro"/>
</dbReference>
<dbReference type="GO" id="GO:0055085">
    <property type="term" value="P:transmembrane transport"/>
    <property type="evidence" value="ECO:0007669"/>
    <property type="project" value="InterPro"/>
</dbReference>
<dbReference type="AlphaFoldDB" id="A0A1M7LE62"/>
<evidence type="ECO:0000313" key="8">
    <source>
        <dbReference type="Proteomes" id="UP000186002"/>
    </source>
</evidence>
<feature type="transmembrane region" description="Helical" evidence="6">
    <location>
        <begin position="100"/>
        <end position="122"/>
    </location>
</feature>
<name>A0A1M7LE62_9HYPH</name>
<gene>
    <name evidence="7" type="ORF">SAMN05444272_3159</name>
</gene>
<keyword evidence="5 6" id="KW-0472">Membrane</keyword>
<evidence type="ECO:0000256" key="4">
    <source>
        <dbReference type="ARBA" id="ARBA00022989"/>
    </source>
</evidence>
<dbReference type="RefSeq" id="WP_073014263.1">
    <property type="nucleotide sequence ID" value="NZ_FRBW01000003.1"/>
</dbReference>
<evidence type="ECO:0000256" key="6">
    <source>
        <dbReference type="SAM" id="Phobius"/>
    </source>
</evidence>
<keyword evidence="3 6" id="KW-0812">Transmembrane</keyword>
<dbReference type="InterPro" id="IPR030923">
    <property type="entry name" value="LptG"/>
</dbReference>
<feature type="transmembrane region" description="Helical" evidence="6">
    <location>
        <begin position="15"/>
        <end position="36"/>
    </location>
</feature>
<dbReference type="OrthoDB" id="9798468at2"/>
<protein>
    <submittedName>
        <fullName evidence="7">Lipopolysaccharide export system permease protein</fullName>
    </submittedName>
</protein>
<proteinExistence type="predicted"/>
<dbReference type="InterPro" id="IPR005495">
    <property type="entry name" value="LptG/LptF_permease"/>
</dbReference>
<dbReference type="EMBL" id="FRBW01000003">
    <property type="protein sequence ID" value="SHM75704.1"/>
    <property type="molecule type" value="Genomic_DNA"/>
</dbReference>
<feature type="transmembrane region" description="Helical" evidence="6">
    <location>
        <begin position="336"/>
        <end position="359"/>
    </location>
</feature>
<organism evidence="7 8">
    <name type="scientific">Roseibium suaedae</name>
    <dbReference type="NCBI Taxonomy" id="735517"/>
    <lineage>
        <taxon>Bacteria</taxon>
        <taxon>Pseudomonadati</taxon>
        <taxon>Pseudomonadota</taxon>
        <taxon>Alphaproteobacteria</taxon>
        <taxon>Hyphomicrobiales</taxon>
        <taxon>Stappiaceae</taxon>
        <taxon>Roseibium</taxon>
    </lineage>
</organism>
<dbReference type="PANTHER" id="PTHR33529:SF2">
    <property type="entry name" value="LIPOPOLYSACCHARIDE EXPORT SYSTEM PERMEASE PROTEIN LPTG"/>
    <property type="match status" value="1"/>
</dbReference>
<dbReference type="Proteomes" id="UP000186002">
    <property type="component" value="Unassembled WGS sequence"/>
</dbReference>
<sequence length="364" mass="39498">MILGRTLTLYFSGKFLKAILGLFLLAAVLIYLFDVLELVRRAGDREGFSVLRVAMISLLRVPLLLEQVIPFAVLFGSIASFVALSRALELVVTRAAGISVWQFTLPAILVGLLLGILSITAYNPAAVWLQQKSDEVASGLFGSDQSMLMSSTGDVWVRQDGLDGESVLRAQQLMDGGERLQGVTIFTFDHSGTFQERIEAREAVLSQQLWNLKDVTVYTTDADPQHYGSYSVSTYLTPTEVRESIGSPESISFWNLPRFIELASNAGLPAYRYALQYQTLLARPLLLVAMILIAAAVSLKVSRFGGLGRMILGGILSGFVLYVLSELAKDFGGAGIVPPIVAAWAPGVFGVLMGLTILLNQEDG</sequence>
<dbReference type="NCBIfam" id="TIGR04408">
    <property type="entry name" value="LptG_lptG"/>
    <property type="match status" value="1"/>
</dbReference>
<feature type="transmembrane region" description="Helical" evidence="6">
    <location>
        <begin position="280"/>
        <end position="299"/>
    </location>
</feature>
<evidence type="ECO:0000313" key="7">
    <source>
        <dbReference type="EMBL" id="SHM75704.1"/>
    </source>
</evidence>
<evidence type="ECO:0000256" key="1">
    <source>
        <dbReference type="ARBA" id="ARBA00004651"/>
    </source>
</evidence>
<keyword evidence="2" id="KW-1003">Cell membrane</keyword>